<organism evidence="2 3">
    <name type="scientific">Boletus edulis BED1</name>
    <dbReference type="NCBI Taxonomy" id="1328754"/>
    <lineage>
        <taxon>Eukaryota</taxon>
        <taxon>Fungi</taxon>
        <taxon>Dikarya</taxon>
        <taxon>Basidiomycota</taxon>
        <taxon>Agaricomycotina</taxon>
        <taxon>Agaricomycetes</taxon>
        <taxon>Agaricomycetidae</taxon>
        <taxon>Boletales</taxon>
        <taxon>Boletineae</taxon>
        <taxon>Boletaceae</taxon>
        <taxon>Boletoideae</taxon>
        <taxon>Boletus</taxon>
    </lineage>
</organism>
<sequence>MTRTYKWGFGASQEGRSGQVRRFTESELMTPNQILILNVFNVPLNDDVASTLNQNGVLHLMADDRRDAIALTCHNDVNSQRFSLTIKVANRWWRVFRLPPSGRTAMLPFKESLISTYGGVAVITHESLIKGLTALGTRYAFPVRDPSSASRTTKRIITPTKVRFHFRPVGTKIVTGFAVAVTGFDSILLTERHANGGTWVASIRASNALEQRYCPNLLDCVGQVFETKSVCEQYVMSPYTATRDKGTDAAPQPRAKFETGSG</sequence>
<reference evidence="2" key="1">
    <citation type="submission" date="2019-10" db="EMBL/GenBank/DDBJ databases">
        <authorList>
            <consortium name="DOE Joint Genome Institute"/>
            <person name="Kuo A."/>
            <person name="Miyauchi S."/>
            <person name="Kiss E."/>
            <person name="Drula E."/>
            <person name="Kohler A."/>
            <person name="Sanchez-Garcia M."/>
            <person name="Andreopoulos B."/>
            <person name="Barry K.W."/>
            <person name="Bonito G."/>
            <person name="Buee M."/>
            <person name="Carver A."/>
            <person name="Chen C."/>
            <person name="Cichocki N."/>
            <person name="Clum A."/>
            <person name="Culley D."/>
            <person name="Crous P.W."/>
            <person name="Fauchery L."/>
            <person name="Girlanda M."/>
            <person name="Hayes R."/>
            <person name="Keri Z."/>
            <person name="LaButti K."/>
            <person name="Lipzen A."/>
            <person name="Lombard V."/>
            <person name="Magnuson J."/>
            <person name="Maillard F."/>
            <person name="Morin E."/>
            <person name="Murat C."/>
            <person name="Nolan M."/>
            <person name="Ohm R."/>
            <person name="Pangilinan J."/>
            <person name="Pereira M."/>
            <person name="Perotto S."/>
            <person name="Peter M."/>
            <person name="Riley R."/>
            <person name="Sitrit Y."/>
            <person name="Stielow B."/>
            <person name="Szollosi G."/>
            <person name="Zifcakova L."/>
            <person name="Stursova M."/>
            <person name="Spatafora J.W."/>
            <person name="Tedersoo L."/>
            <person name="Vaario L.-M."/>
            <person name="Yamada A."/>
            <person name="Yan M."/>
            <person name="Wang P."/>
            <person name="Xu J."/>
            <person name="Bruns T."/>
            <person name="Baldrian P."/>
            <person name="Vilgalys R."/>
            <person name="Henrissat B."/>
            <person name="Grigoriev I.V."/>
            <person name="Hibbett D."/>
            <person name="Nagy L.G."/>
            <person name="Martin F.M."/>
        </authorList>
    </citation>
    <scope>NUCLEOTIDE SEQUENCE</scope>
    <source>
        <strain evidence="2">BED1</strain>
    </source>
</reference>
<keyword evidence="3" id="KW-1185">Reference proteome</keyword>
<dbReference type="EMBL" id="WHUW01000005">
    <property type="protein sequence ID" value="KAF8446393.1"/>
    <property type="molecule type" value="Genomic_DNA"/>
</dbReference>
<feature type="region of interest" description="Disordered" evidence="1">
    <location>
        <begin position="242"/>
        <end position="262"/>
    </location>
</feature>
<comment type="caution">
    <text evidence="2">The sequence shown here is derived from an EMBL/GenBank/DDBJ whole genome shotgun (WGS) entry which is preliminary data.</text>
</comment>
<dbReference type="AlphaFoldDB" id="A0AAD4C2N6"/>
<dbReference type="Proteomes" id="UP001194468">
    <property type="component" value="Unassembled WGS sequence"/>
</dbReference>
<protein>
    <submittedName>
        <fullName evidence="2">Uncharacterized protein</fullName>
    </submittedName>
</protein>
<accession>A0AAD4C2N6</accession>
<reference evidence="2" key="2">
    <citation type="journal article" date="2020" name="Nat. Commun.">
        <title>Large-scale genome sequencing of mycorrhizal fungi provides insights into the early evolution of symbiotic traits.</title>
        <authorList>
            <person name="Miyauchi S."/>
            <person name="Kiss E."/>
            <person name="Kuo A."/>
            <person name="Drula E."/>
            <person name="Kohler A."/>
            <person name="Sanchez-Garcia M."/>
            <person name="Morin E."/>
            <person name="Andreopoulos B."/>
            <person name="Barry K.W."/>
            <person name="Bonito G."/>
            <person name="Buee M."/>
            <person name="Carver A."/>
            <person name="Chen C."/>
            <person name="Cichocki N."/>
            <person name="Clum A."/>
            <person name="Culley D."/>
            <person name="Crous P.W."/>
            <person name="Fauchery L."/>
            <person name="Girlanda M."/>
            <person name="Hayes R.D."/>
            <person name="Keri Z."/>
            <person name="LaButti K."/>
            <person name="Lipzen A."/>
            <person name="Lombard V."/>
            <person name="Magnuson J."/>
            <person name="Maillard F."/>
            <person name="Murat C."/>
            <person name="Nolan M."/>
            <person name="Ohm R.A."/>
            <person name="Pangilinan J."/>
            <person name="Pereira M.F."/>
            <person name="Perotto S."/>
            <person name="Peter M."/>
            <person name="Pfister S."/>
            <person name="Riley R."/>
            <person name="Sitrit Y."/>
            <person name="Stielow J.B."/>
            <person name="Szollosi G."/>
            <person name="Zifcakova L."/>
            <person name="Stursova M."/>
            <person name="Spatafora J.W."/>
            <person name="Tedersoo L."/>
            <person name="Vaario L.M."/>
            <person name="Yamada A."/>
            <person name="Yan M."/>
            <person name="Wang P."/>
            <person name="Xu J."/>
            <person name="Bruns T."/>
            <person name="Baldrian P."/>
            <person name="Vilgalys R."/>
            <person name="Dunand C."/>
            <person name="Henrissat B."/>
            <person name="Grigoriev I.V."/>
            <person name="Hibbett D."/>
            <person name="Nagy L.G."/>
            <person name="Martin F.M."/>
        </authorList>
    </citation>
    <scope>NUCLEOTIDE SEQUENCE</scope>
    <source>
        <strain evidence="2">BED1</strain>
    </source>
</reference>
<evidence type="ECO:0000256" key="1">
    <source>
        <dbReference type="SAM" id="MobiDB-lite"/>
    </source>
</evidence>
<gene>
    <name evidence="2" type="ORF">L210DRAFT_3502007</name>
</gene>
<evidence type="ECO:0000313" key="3">
    <source>
        <dbReference type="Proteomes" id="UP001194468"/>
    </source>
</evidence>
<name>A0AAD4C2N6_BOLED</name>
<evidence type="ECO:0000313" key="2">
    <source>
        <dbReference type="EMBL" id="KAF8446393.1"/>
    </source>
</evidence>
<proteinExistence type="predicted"/>